<feature type="compositionally biased region" description="Polar residues" evidence="1">
    <location>
        <begin position="176"/>
        <end position="187"/>
    </location>
</feature>
<feature type="compositionally biased region" description="Polar residues" evidence="1">
    <location>
        <begin position="117"/>
        <end position="153"/>
    </location>
</feature>
<dbReference type="PROSITE" id="PS50011">
    <property type="entry name" value="PROTEIN_KINASE_DOM"/>
    <property type="match status" value="1"/>
</dbReference>
<proteinExistence type="predicted"/>
<dbReference type="PANTHER" id="PTHR44329">
    <property type="entry name" value="SERINE/THREONINE-PROTEIN KINASE TNNI3K-RELATED"/>
    <property type="match status" value="1"/>
</dbReference>
<feature type="compositionally biased region" description="Basic and acidic residues" evidence="1">
    <location>
        <begin position="1"/>
        <end position="11"/>
    </location>
</feature>
<dbReference type="InterPro" id="IPR051681">
    <property type="entry name" value="Ser/Thr_Kinases-Pseudokinases"/>
</dbReference>
<feature type="compositionally biased region" description="Basic and acidic residues" evidence="1">
    <location>
        <begin position="89"/>
        <end position="99"/>
    </location>
</feature>
<protein>
    <recommendedName>
        <fullName evidence="2">Protein kinase domain-containing protein</fullName>
    </recommendedName>
</protein>
<evidence type="ECO:0000256" key="1">
    <source>
        <dbReference type="SAM" id="MobiDB-lite"/>
    </source>
</evidence>
<feature type="compositionally biased region" description="Low complexity" evidence="1">
    <location>
        <begin position="201"/>
        <end position="210"/>
    </location>
</feature>
<dbReference type="Pfam" id="PF00069">
    <property type="entry name" value="Pkinase"/>
    <property type="match status" value="1"/>
</dbReference>
<evidence type="ECO:0000259" key="2">
    <source>
        <dbReference type="PROSITE" id="PS50011"/>
    </source>
</evidence>
<feature type="compositionally biased region" description="Basic and acidic residues" evidence="1">
    <location>
        <begin position="216"/>
        <end position="240"/>
    </location>
</feature>
<feature type="region of interest" description="Disordered" evidence="1">
    <location>
        <begin position="1"/>
        <end position="32"/>
    </location>
</feature>
<feature type="domain" description="Protein kinase" evidence="2">
    <location>
        <begin position="267"/>
        <end position="541"/>
    </location>
</feature>
<keyword evidence="4" id="KW-1185">Reference proteome</keyword>
<dbReference type="Proteomes" id="UP001470230">
    <property type="component" value="Unassembled WGS sequence"/>
</dbReference>
<dbReference type="Gene3D" id="1.10.510.10">
    <property type="entry name" value="Transferase(Phosphotransferase) domain 1"/>
    <property type="match status" value="1"/>
</dbReference>
<dbReference type="PROSITE" id="PS00108">
    <property type="entry name" value="PROTEIN_KINASE_ST"/>
    <property type="match status" value="1"/>
</dbReference>
<dbReference type="InterPro" id="IPR008271">
    <property type="entry name" value="Ser/Thr_kinase_AS"/>
</dbReference>
<comment type="caution">
    <text evidence="3">The sequence shown here is derived from an EMBL/GenBank/DDBJ whole genome shotgun (WGS) entry which is preliminary data.</text>
</comment>
<gene>
    <name evidence="3" type="ORF">M9Y10_025290</name>
</gene>
<dbReference type="EMBL" id="JAPFFF010000036">
    <property type="protein sequence ID" value="KAK8843099.1"/>
    <property type="molecule type" value="Genomic_DNA"/>
</dbReference>
<dbReference type="SUPFAM" id="SSF56112">
    <property type="entry name" value="Protein kinase-like (PK-like)"/>
    <property type="match status" value="1"/>
</dbReference>
<dbReference type="PRINTS" id="PR00109">
    <property type="entry name" value="TYRKINASE"/>
</dbReference>
<accession>A0ABR2HB59</accession>
<dbReference type="SMART" id="SM00220">
    <property type="entry name" value="S_TKc"/>
    <property type="match status" value="1"/>
</dbReference>
<dbReference type="InterPro" id="IPR011009">
    <property type="entry name" value="Kinase-like_dom_sf"/>
</dbReference>
<dbReference type="InterPro" id="IPR001245">
    <property type="entry name" value="Ser-Thr/Tyr_kinase_cat_dom"/>
</dbReference>
<dbReference type="InterPro" id="IPR000719">
    <property type="entry name" value="Prot_kinase_dom"/>
</dbReference>
<reference evidence="3 4" key="1">
    <citation type="submission" date="2024-04" db="EMBL/GenBank/DDBJ databases">
        <title>Tritrichomonas musculus Genome.</title>
        <authorList>
            <person name="Alves-Ferreira E."/>
            <person name="Grigg M."/>
            <person name="Lorenzi H."/>
            <person name="Galac M."/>
        </authorList>
    </citation>
    <scope>NUCLEOTIDE SEQUENCE [LARGE SCALE GENOMIC DNA]</scope>
    <source>
        <strain evidence="3 4">EAF2021</strain>
    </source>
</reference>
<feature type="region of interest" description="Disordered" evidence="1">
    <location>
        <begin position="49"/>
        <end position="252"/>
    </location>
</feature>
<evidence type="ECO:0000313" key="3">
    <source>
        <dbReference type="EMBL" id="KAK8843099.1"/>
    </source>
</evidence>
<evidence type="ECO:0000313" key="4">
    <source>
        <dbReference type="Proteomes" id="UP001470230"/>
    </source>
</evidence>
<organism evidence="3 4">
    <name type="scientific">Tritrichomonas musculus</name>
    <dbReference type="NCBI Taxonomy" id="1915356"/>
    <lineage>
        <taxon>Eukaryota</taxon>
        <taxon>Metamonada</taxon>
        <taxon>Parabasalia</taxon>
        <taxon>Tritrichomonadida</taxon>
        <taxon>Tritrichomonadidae</taxon>
        <taxon>Tritrichomonas</taxon>
    </lineage>
</organism>
<name>A0ABR2HB59_9EUKA</name>
<sequence>METEEKRETRGRSNTTKEYTKPLEGLEDQKQKVGVQDRVAMYNKIKVMGAPAAPPAPTTVHTTAQVKSNSNEDNKSGLIHSPNIAPGISEKKAIFESRSGDLTNNEPKQEPKFGLRANNNPNSKATANRSAIQSQIVTSNNKIVPNDNSNSNNKSREVPLISSTNDNQKNKEKETPSTSNRNSGNSNKYKESLNQKIAMFNNSPNNSSNNITFNIKKSEPKKEEPKKEEPKKEESKKEEPNENETNENNDKVEKELAEKKYLDLSKFKLGKLIAKGGFGKVYRCQNTMTGEKCAAKILINPVNEEDENAMLNIYREVNIMASISHPAVLKFIGYSPVNFNGKKKPVIINEFASNGSLKHIIFQESKGKKIQGWDATKKLINVYGIAAGMAFLHLNRVVHRDLKPENILLDDYLFPKISDFGLAKQIHENEQSVTMESQAGFKGTILYLSPELIENPKAYSEASDVYAYGLILYELYNGQFQYKGNYMMLPSQVLGRWRPDIKKQVPEAYKDLIEKCWNQNPSDRLTFQEIVDLLENDSSFLTNDVNKEDFHKYVDFIKHSQSSYDKGKKIIELKGPSFQKVSINQNDESEE</sequence>